<keyword evidence="1" id="KW-0812">Transmembrane</keyword>
<dbReference type="KEGG" id="tbg:TbgDal_VIII6880"/>
<keyword evidence="1" id="KW-1133">Transmembrane helix</keyword>
<feature type="chain" id="PRO_5003004796" evidence="2">
    <location>
        <begin position="29"/>
        <end position="547"/>
    </location>
</feature>
<dbReference type="Proteomes" id="UP000002316">
    <property type="component" value="Chromosome 8"/>
</dbReference>
<dbReference type="PANTHER" id="PTHR39669">
    <property type="entry name" value="MEMBRANE-ASSOCIATED PROTEIN"/>
    <property type="match status" value="1"/>
</dbReference>
<dbReference type="VEuPathDB" id="TriTrypDB:Tbg972.8.6880"/>
<feature type="transmembrane region" description="Helical" evidence="1">
    <location>
        <begin position="65"/>
        <end position="88"/>
    </location>
</feature>
<evidence type="ECO:0000313" key="3">
    <source>
        <dbReference type="EMBL" id="CBH13744.1"/>
    </source>
</evidence>
<sequence>MSSVTTGSSSYAAVLLVLLLTVTQCGDSKFPNLHCDNVWDGPSAQNDPLTCIKDKKRILSHWEDIFVPALAALLLVAVLVAFPISWFFTCLCSSRCKPSSKDGGKEQRCCLWMWIMFALIWAFGVAAFVFFGVKQLWATSNHFLDVTLMNPLNVVNCTAEKVIDFASNWTSGNREPYADGVDVSFFYDISENAVRVVEMLRGRAGDYIKLLPVVSYAVGSVCFALMAPMVILACCRRGPLIVPECFACAYFVFGLVFSVGGAVLFLLSYASSSVCGEIALHRERKPGIIQWYGIPLCNSKFRPDAINKKVTDAEIGICREACNYLLDNCDNLDMRSPSMSRFSGSSVSYDGYVPSGYLKDRNGKPNTRSSDISPDALASFIASGFVSHAAARNVGGTSPVKVLTCGKNITSSDECPNFGITATVLEDTRVKAFVGSCPTPGNSCTVVECAANCTEGRAKNVSIEVVRVAARSRNVSVALSIGRPLLECNFMLDIALTAMPDCEDITPGVFMLSVGFLLGSLMFAVGIYVMLRGSCVWGSAKTSPEAS</sequence>
<dbReference type="RefSeq" id="XP_011776020.1">
    <property type="nucleotide sequence ID" value="XM_011777718.1"/>
</dbReference>
<feature type="transmembrane region" description="Helical" evidence="1">
    <location>
        <begin position="247"/>
        <end position="270"/>
    </location>
</feature>
<dbReference type="AlphaFoldDB" id="C9ZWF5"/>
<accession>C9ZWF5</accession>
<evidence type="ECO:0000313" key="4">
    <source>
        <dbReference type="Proteomes" id="UP000002316"/>
    </source>
</evidence>
<dbReference type="PANTHER" id="PTHR39669:SF2">
    <property type="entry name" value="MEMBRANE-ASSOCIATED PROTEIN"/>
    <property type="match status" value="1"/>
</dbReference>
<gene>
    <name evidence="3" type="ORF">TbgDal_VIII6880</name>
</gene>
<dbReference type="GeneID" id="23863915"/>
<feature type="transmembrane region" description="Helical" evidence="1">
    <location>
        <begin position="109"/>
        <end position="133"/>
    </location>
</feature>
<feature type="signal peptide" evidence="2">
    <location>
        <begin position="1"/>
        <end position="28"/>
    </location>
</feature>
<name>C9ZWF5_TRYB9</name>
<feature type="transmembrane region" description="Helical" evidence="1">
    <location>
        <begin position="213"/>
        <end position="235"/>
    </location>
</feature>
<keyword evidence="2" id="KW-0732">Signal</keyword>
<keyword evidence="1" id="KW-0472">Membrane</keyword>
<evidence type="ECO:0000256" key="1">
    <source>
        <dbReference type="SAM" id="Phobius"/>
    </source>
</evidence>
<reference evidence="4" key="1">
    <citation type="journal article" date="2010" name="PLoS Negl. Trop. Dis.">
        <title>The genome sequence of Trypanosoma brucei gambiense, causative agent of chronic human african trypanosomiasis.</title>
        <authorList>
            <person name="Jackson A.P."/>
            <person name="Sanders M."/>
            <person name="Berry A."/>
            <person name="McQuillan J."/>
            <person name="Aslett M.A."/>
            <person name="Quail M.A."/>
            <person name="Chukualim B."/>
            <person name="Capewell P."/>
            <person name="MacLeod A."/>
            <person name="Melville S.E."/>
            <person name="Gibson W."/>
            <person name="Barry J.D."/>
            <person name="Berriman M."/>
            <person name="Hertz-Fowler C."/>
        </authorList>
    </citation>
    <scope>NUCLEOTIDE SEQUENCE [LARGE SCALE GENOMIC DNA]</scope>
    <source>
        <strain evidence="4">MHOM/CI/86/DAL972</strain>
    </source>
</reference>
<dbReference type="OrthoDB" id="251390at2759"/>
<protein>
    <submittedName>
        <fullName evidence="3">Uncharacterized protein</fullName>
    </submittedName>
</protein>
<organism evidence="3 4">
    <name type="scientific">Trypanosoma brucei gambiense (strain MHOM/CI/86/DAL972)</name>
    <dbReference type="NCBI Taxonomy" id="679716"/>
    <lineage>
        <taxon>Eukaryota</taxon>
        <taxon>Discoba</taxon>
        <taxon>Euglenozoa</taxon>
        <taxon>Kinetoplastea</taxon>
        <taxon>Metakinetoplastina</taxon>
        <taxon>Trypanosomatida</taxon>
        <taxon>Trypanosomatidae</taxon>
        <taxon>Trypanosoma</taxon>
    </lineage>
</organism>
<feature type="transmembrane region" description="Helical" evidence="1">
    <location>
        <begin position="509"/>
        <end position="531"/>
    </location>
</feature>
<proteinExistence type="predicted"/>
<evidence type="ECO:0000256" key="2">
    <source>
        <dbReference type="SAM" id="SignalP"/>
    </source>
</evidence>
<dbReference type="EMBL" id="FN554971">
    <property type="protein sequence ID" value="CBH13744.1"/>
    <property type="molecule type" value="Genomic_DNA"/>
</dbReference>